<accession>A0ABW1V0C6</accession>
<evidence type="ECO:0000313" key="2">
    <source>
        <dbReference type="EMBL" id="MFC6332182.1"/>
    </source>
</evidence>
<dbReference type="Proteomes" id="UP001596233">
    <property type="component" value="Unassembled WGS sequence"/>
</dbReference>
<dbReference type="InterPro" id="IPR029058">
    <property type="entry name" value="AB_hydrolase_fold"/>
</dbReference>
<dbReference type="InterPro" id="IPR000073">
    <property type="entry name" value="AB_hydrolase_1"/>
</dbReference>
<name>A0ABW1V0C6_9BACL</name>
<reference evidence="3" key="1">
    <citation type="journal article" date="2019" name="Int. J. Syst. Evol. Microbiol.">
        <title>The Global Catalogue of Microorganisms (GCM) 10K type strain sequencing project: providing services to taxonomists for standard genome sequencing and annotation.</title>
        <authorList>
            <consortium name="The Broad Institute Genomics Platform"/>
            <consortium name="The Broad Institute Genome Sequencing Center for Infectious Disease"/>
            <person name="Wu L."/>
            <person name="Ma J."/>
        </authorList>
    </citation>
    <scope>NUCLEOTIDE SEQUENCE [LARGE SCALE GENOMIC DNA]</scope>
    <source>
        <strain evidence="3">PCU 280</strain>
    </source>
</reference>
<dbReference type="Pfam" id="PF00561">
    <property type="entry name" value="Abhydrolase_1"/>
    <property type="match status" value="1"/>
</dbReference>
<dbReference type="PANTHER" id="PTHR43798:SF33">
    <property type="entry name" value="HYDROLASE, PUTATIVE (AFU_ORTHOLOGUE AFUA_2G14860)-RELATED"/>
    <property type="match status" value="1"/>
</dbReference>
<dbReference type="InterPro" id="IPR050266">
    <property type="entry name" value="AB_hydrolase_sf"/>
</dbReference>
<dbReference type="PANTHER" id="PTHR43798">
    <property type="entry name" value="MONOACYLGLYCEROL LIPASE"/>
    <property type="match status" value="1"/>
</dbReference>
<organism evidence="2 3">
    <name type="scientific">Paenibacillus septentrionalis</name>
    <dbReference type="NCBI Taxonomy" id="429342"/>
    <lineage>
        <taxon>Bacteria</taxon>
        <taxon>Bacillati</taxon>
        <taxon>Bacillota</taxon>
        <taxon>Bacilli</taxon>
        <taxon>Bacillales</taxon>
        <taxon>Paenibacillaceae</taxon>
        <taxon>Paenibacillus</taxon>
    </lineage>
</organism>
<feature type="domain" description="AB hydrolase-1" evidence="1">
    <location>
        <begin position="52"/>
        <end position="168"/>
    </location>
</feature>
<protein>
    <submittedName>
        <fullName evidence="2">Alpha/beta fold hydrolase</fullName>
    </submittedName>
</protein>
<evidence type="ECO:0000313" key="3">
    <source>
        <dbReference type="Proteomes" id="UP001596233"/>
    </source>
</evidence>
<dbReference type="EMBL" id="JBHSTE010000002">
    <property type="protein sequence ID" value="MFC6332182.1"/>
    <property type="molecule type" value="Genomic_DNA"/>
</dbReference>
<keyword evidence="3" id="KW-1185">Reference proteome</keyword>
<dbReference type="RefSeq" id="WP_379232277.1">
    <property type="nucleotide sequence ID" value="NZ_JBHSTE010000002.1"/>
</dbReference>
<comment type="caution">
    <text evidence="2">The sequence shown here is derived from an EMBL/GenBank/DDBJ whole genome shotgun (WGS) entry which is preliminary data.</text>
</comment>
<keyword evidence="2" id="KW-0378">Hydrolase</keyword>
<dbReference type="Gene3D" id="3.40.50.1820">
    <property type="entry name" value="alpha/beta hydrolase"/>
    <property type="match status" value="1"/>
</dbReference>
<dbReference type="GO" id="GO:0016787">
    <property type="term" value="F:hydrolase activity"/>
    <property type="evidence" value="ECO:0007669"/>
    <property type="project" value="UniProtKB-KW"/>
</dbReference>
<evidence type="ECO:0000259" key="1">
    <source>
        <dbReference type="Pfam" id="PF00561"/>
    </source>
</evidence>
<dbReference type="SUPFAM" id="SSF53474">
    <property type="entry name" value="alpha/beta-Hydrolases"/>
    <property type="match status" value="1"/>
</dbReference>
<sequence length="292" mass="33261">MKRYRTKHAERNILSTYDRLLDEWKVEINQLDVQTQYGSTHVNVFGKMDAAPVLLFHGVADDSALMWIYNASGLAQHFRLYAVDTIGGPGKSLPSKDYRNSFDIALWIDELLDSLCLDNVYMAGVSHGGYIVQYYTLMRNHRVKKAIAMASSVPAEQSGNTMVQMLKIFLPEALLPTKRNIEQLLTKLTGENSAAFIENSLIVDHFTHLLRGYNNMCMRSHKIIKFSDEQIDIIRPKLLYLLGEKDPFARMGGQAMLERYGMRARYYPEAGHGINHEIADAINAELITYFCD</sequence>
<gene>
    <name evidence="2" type="ORF">ACFP56_06070</name>
</gene>
<proteinExistence type="predicted"/>